<keyword evidence="9" id="KW-1185">Reference proteome</keyword>
<dbReference type="RefSeq" id="XP_001750799.1">
    <property type="nucleotide sequence ID" value="XM_001750747.1"/>
</dbReference>
<dbReference type="EMBL" id="CH991588">
    <property type="protein sequence ID" value="EDQ84398.1"/>
    <property type="molecule type" value="Genomic_DNA"/>
</dbReference>
<reference evidence="8 9" key="1">
    <citation type="journal article" date="2008" name="Nature">
        <title>The genome of the choanoflagellate Monosiga brevicollis and the origin of metazoans.</title>
        <authorList>
            <consortium name="JGI Sequencing"/>
            <person name="King N."/>
            <person name="Westbrook M.J."/>
            <person name="Young S.L."/>
            <person name="Kuo A."/>
            <person name="Abedin M."/>
            <person name="Chapman J."/>
            <person name="Fairclough S."/>
            <person name="Hellsten U."/>
            <person name="Isogai Y."/>
            <person name="Letunic I."/>
            <person name="Marr M."/>
            <person name="Pincus D."/>
            <person name="Putnam N."/>
            <person name="Rokas A."/>
            <person name="Wright K.J."/>
            <person name="Zuzow R."/>
            <person name="Dirks W."/>
            <person name="Good M."/>
            <person name="Goodstein D."/>
            <person name="Lemons D."/>
            <person name="Li W."/>
            <person name="Lyons J.B."/>
            <person name="Morris A."/>
            <person name="Nichols S."/>
            <person name="Richter D.J."/>
            <person name="Salamov A."/>
            <person name="Bork P."/>
            <person name="Lim W.A."/>
            <person name="Manning G."/>
            <person name="Miller W.T."/>
            <person name="McGinnis W."/>
            <person name="Shapiro H."/>
            <person name="Tjian R."/>
            <person name="Grigoriev I.V."/>
            <person name="Rokhsar D."/>
        </authorList>
    </citation>
    <scope>NUCLEOTIDE SEQUENCE [LARGE SCALE GENOMIC DNA]</scope>
    <source>
        <strain evidence="9">MX1 / ATCC 50154</strain>
    </source>
</reference>
<dbReference type="eggNOG" id="KOG3314">
    <property type="taxonomic scope" value="Eukaryota"/>
</dbReference>
<dbReference type="GO" id="GO:0033615">
    <property type="term" value="P:mitochondrial proton-transporting ATP synthase complex assembly"/>
    <property type="evidence" value="ECO:0000318"/>
    <property type="project" value="GO_Central"/>
</dbReference>
<evidence type="ECO:0000256" key="2">
    <source>
        <dbReference type="ARBA" id="ARBA00022670"/>
    </source>
</evidence>
<dbReference type="AlphaFoldDB" id="A9VDI4"/>
<evidence type="ECO:0000256" key="1">
    <source>
        <dbReference type="ARBA" id="ARBA00009915"/>
    </source>
</evidence>
<dbReference type="EC" id="3.4.24.-" evidence="6"/>
<dbReference type="STRING" id="81824.A9VDI4"/>
<dbReference type="InterPro" id="IPR019165">
    <property type="entry name" value="Peptidase_M76_ATP23"/>
</dbReference>
<proteinExistence type="inferred from homology"/>
<dbReference type="Pfam" id="PF09768">
    <property type="entry name" value="Peptidase_M76"/>
    <property type="match status" value="1"/>
</dbReference>
<evidence type="ECO:0000313" key="9">
    <source>
        <dbReference type="Proteomes" id="UP000001357"/>
    </source>
</evidence>
<dbReference type="FunCoup" id="A9VDI4">
    <property type="interactions" value="1107"/>
</dbReference>
<dbReference type="GeneID" id="5896057"/>
<evidence type="ECO:0000256" key="7">
    <source>
        <dbReference type="SAM" id="MobiDB-lite"/>
    </source>
</evidence>
<keyword evidence="2 6" id="KW-0645">Protease</keyword>
<keyword evidence="5 6" id="KW-0482">Metalloprotease</keyword>
<dbReference type="PANTHER" id="PTHR21711">
    <property type="entry name" value="MITOCHONDRIAL INNER MEMBRANE PROTEASE"/>
    <property type="match status" value="1"/>
</dbReference>
<keyword evidence="3 6" id="KW-0479">Metal-binding</keyword>
<comment type="similarity">
    <text evidence="1 6">Belongs to the peptidase M76 family.</text>
</comment>
<dbReference type="GO" id="GO:0005739">
    <property type="term" value="C:mitochondrion"/>
    <property type="evidence" value="ECO:0007669"/>
    <property type="project" value="GOC"/>
</dbReference>
<dbReference type="GO" id="GO:0034982">
    <property type="term" value="P:mitochondrial protein processing"/>
    <property type="evidence" value="ECO:0000318"/>
    <property type="project" value="GO_Central"/>
</dbReference>
<dbReference type="GO" id="GO:0046872">
    <property type="term" value="F:metal ion binding"/>
    <property type="evidence" value="ECO:0007669"/>
    <property type="project" value="UniProtKB-KW"/>
</dbReference>
<evidence type="ECO:0000256" key="4">
    <source>
        <dbReference type="ARBA" id="ARBA00022801"/>
    </source>
</evidence>
<dbReference type="GO" id="GO:0004222">
    <property type="term" value="F:metalloendopeptidase activity"/>
    <property type="evidence" value="ECO:0007669"/>
    <property type="project" value="InterPro"/>
</dbReference>
<evidence type="ECO:0000256" key="5">
    <source>
        <dbReference type="ARBA" id="ARBA00023049"/>
    </source>
</evidence>
<dbReference type="PANTHER" id="PTHR21711:SF0">
    <property type="entry name" value="MITOCHONDRIAL INNER MEMBRANE PROTEASE ATP23 HOMOLOG"/>
    <property type="match status" value="1"/>
</dbReference>
<evidence type="ECO:0000256" key="6">
    <source>
        <dbReference type="RuleBase" id="RU364057"/>
    </source>
</evidence>
<feature type="compositionally biased region" description="Low complexity" evidence="7">
    <location>
        <begin position="1"/>
        <end position="19"/>
    </location>
</feature>
<organism evidence="8 9">
    <name type="scientific">Monosiga brevicollis</name>
    <name type="common">Choanoflagellate</name>
    <dbReference type="NCBI Taxonomy" id="81824"/>
    <lineage>
        <taxon>Eukaryota</taxon>
        <taxon>Choanoflagellata</taxon>
        <taxon>Craspedida</taxon>
        <taxon>Salpingoecidae</taxon>
        <taxon>Monosiga</taxon>
    </lineage>
</organism>
<keyword evidence="4 6" id="KW-0378">Hydrolase</keyword>
<feature type="region of interest" description="Disordered" evidence="7">
    <location>
        <begin position="1"/>
        <end position="20"/>
    </location>
</feature>
<evidence type="ECO:0000313" key="8">
    <source>
        <dbReference type="EMBL" id="EDQ84398.1"/>
    </source>
</evidence>
<dbReference type="InParanoid" id="A9VDI4"/>
<gene>
    <name evidence="8" type="ORF">MONBRDRAFT_30281</name>
</gene>
<dbReference type="MEROPS" id="M76.001"/>
<dbReference type="KEGG" id="mbr:MONBRDRAFT_30281"/>
<sequence>MAEASATAAAAPQASAEPMTHAEKNIQFKPCRPEDQQRGERWLQKSLKAPFVTFMLDALRTAGCEKDVSKYFVLNECAMSGAYDAERDEIVLCANNIFTPENMTRVVTHELIHAFDDCRAKVDFQDPRHLACTEIRAASLSGDCFFVQENFNRLKFAWKKQHQNCVKRRASMSVAMVLGLSRSEADAVIEDVYDVCFKDTAPFERIP</sequence>
<name>A9VDI4_MONBE</name>
<dbReference type="Proteomes" id="UP000001357">
    <property type="component" value="Unassembled WGS sequence"/>
</dbReference>
<protein>
    <recommendedName>
        <fullName evidence="6">Mitochondrial inner membrane protease ATP23</fullName>
        <ecNumber evidence="6">3.4.24.-</ecNumber>
    </recommendedName>
</protein>
<evidence type="ECO:0000256" key="3">
    <source>
        <dbReference type="ARBA" id="ARBA00022723"/>
    </source>
</evidence>
<accession>A9VDI4</accession>
<dbReference type="OMA" id="KRHHQTC"/>